<feature type="region of interest" description="Disordered" evidence="2">
    <location>
        <begin position="506"/>
        <end position="546"/>
    </location>
</feature>
<keyword evidence="1" id="KW-0863">Zinc-finger</keyword>
<dbReference type="PROSITE" id="PS50158">
    <property type="entry name" value="ZF_CCHC"/>
    <property type="match status" value="1"/>
</dbReference>
<dbReference type="InterPro" id="IPR036691">
    <property type="entry name" value="Endo/exonu/phosph_ase_sf"/>
</dbReference>
<feature type="region of interest" description="Disordered" evidence="2">
    <location>
        <begin position="123"/>
        <end position="197"/>
    </location>
</feature>
<dbReference type="Gene3D" id="3.60.10.10">
    <property type="entry name" value="Endonuclease/exonuclease/phosphatase"/>
    <property type="match status" value="1"/>
</dbReference>
<evidence type="ECO:0000313" key="5">
    <source>
        <dbReference type="Proteomes" id="UP000823674"/>
    </source>
</evidence>
<feature type="compositionally biased region" description="Low complexity" evidence="2">
    <location>
        <begin position="447"/>
        <end position="466"/>
    </location>
</feature>
<name>A0ABQ7MQ58_BRACM</name>
<dbReference type="PANTHER" id="PTHR31286">
    <property type="entry name" value="GLYCINE-RICH CELL WALL STRUCTURAL PROTEIN 1.8-LIKE"/>
    <property type="match status" value="1"/>
</dbReference>
<evidence type="ECO:0000259" key="3">
    <source>
        <dbReference type="PROSITE" id="PS50158"/>
    </source>
</evidence>
<feature type="domain" description="CCHC-type" evidence="3">
    <location>
        <begin position="416"/>
        <end position="429"/>
    </location>
</feature>
<feature type="compositionally biased region" description="Low complexity" evidence="2">
    <location>
        <begin position="535"/>
        <end position="546"/>
    </location>
</feature>
<dbReference type="Pfam" id="PF03372">
    <property type="entry name" value="Exo_endo_phos"/>
    <property type="match status" value="1"/>
</dbReference>
<reference evidence="4 5" key="1">
    <citation type="submission" date="2021-03" db="EMBL/GenBank/DDBJ databases">
        <authorList>
            <person name="King G.J."/>
            <person name="Bancroft I."/>
            <person name="Baten A."/>
            <person name="Bloomfield J."/>
            <person name="Borpatragohain P."/>
            <person name="He Z."/>
            <person name="Irish N."/>
            <person name="Irwin J."/>
            <person name="Liu K."/>
            <person name="Mauleon R.P."/>
            <person name="Moore J."/>
            <person name="Morris R."/>
            <person name="Ostergaard L."/>
            <person name="Wang B."/>
            <person name="Wells R."/>
        </authorList>
    </citation>
    <scope>NUCLEOTIDE SEQUENCE [LARGE SCALE GENOMIC DNA]</scope>
    <source>
        <strain evidence="4">R-o-18</strain>
        <tissue evidence="4">Leaf</tissue>
    </source>
</reference>
<dbReference type="SUPFAM" id="SSF56219">
    <property type="entry name" value="DNase I-like"/>
    <property type="match status" value="1"/>
</dbReference>
<protein>
    <recommendedName>
        <fullName evidence="3">CCHC-type domain-containing protein</fullName>
    </recommendedName>
</protein>
<sequence length="1069" mass="118338">MSNPWDLSRLASASPPSSSSTGDKRNLIPPDPPDPTPTLSLELFPVLSPTTSSKRLNRTRGSVLSTESSPFSHSNQTAQQPSVAGPLLTADTEMELEIVSGSVPSPRSETTVAGSVTDAHSNSNVNLTVLPPKTSSPLQTNKAISPTHLSTANPSNHHHSNATDTNRVSATLPPNPVTAEPKPASAPTQSGTQPKAHSFPTLVEKIRRFEDKSLKRLAPATTSATGRPTVLIPDEVFQKGAALHKDFIVCIFNGRPPPYSQIQSVLNHMWGKGTRLEIHNNPASCSLLVRITSDYLKEKILEKGYWYVVDSMFHTEQWTSTHSTKVPSFKSIQIWAHLTGIPLDLRHQDGLSLVAGLVGEPKETDDFTKNLVSLSLSHAKVEVDLTKALPDVVEFTRQSGEVVEVTVSYPWLPPTCSHCKEMGHIAKNCLLIPLPQKNPPIIPPSKTPSKTSTSKTPAKNPSKTPSVPYYRPKTIPIKVTGAATEVNSPGFTPLAPFADLLSPSLTVPPPTLPSTSSSPAELDPPLSLNNTVLASPPKFTSPSKPSRFTKIKTLATLSPITSPLTKQPPSLNIPSPTYQPSLKRSRSDPSLSPPNSLSLLTSSLKPPIYPLTSNHFSLLAFLDSSHPTRESAPPFLMCTKIFFWNVRGLNVPAKHTPFCDWLRTHKPSFGILLETHIKDQNVTSLLDKLCRGWKFATNHASDEDGRIVIIWKDDVRVRILHQSRQTLTCEVTLPATPPFNYTAVYASNLRAERIDLWVELLDICQSHQLHLQPWILGGDFNEILNPSEHSLSEVSVTTPQMQEFKDCLTQLDVFDLRFQGPLYSWSNHCPESPIAKKLDRLLVNSNVISAFPNCSATFHPPLFSDHSPCVIDLAHPLPLAGTKPFRFFNYLTRHPSYHQLVNETWSLAGSLALNLTKLSWKQKSVKGVLKQLNRENYSNIQVRVLEANSLLQSVQVQALNDPSTTTFEEERRVHENWVFLRDIEESYFRQKSRINWLLEGDQNTAYFFRIFQTRCSYNSIRSFVLTSGVILSDPHLMSLHAISYFRNILGPDVLVVPQLHSSPACIPYL</sequence>
<accession>A0ABQ7MQ58</accession>
<comment type="caution">
    <text evidence="4">The sequence shown here is derived from an EMBL/GenBank/DDBJ whole genome shotgun (WGS) entry which is preliminary data.</text>
</comment>
<feature type="compositionally biased region" description="Polar residues" evidence="2">
    <location>
        <begin position="186"/>
        <end position="195"/>
    </location>
</feature>
<keyword evidence="1" id="KW-0862">Zinc</keyword>
<feature type="compositionally biased region" description="Polar residues" evidence="2">
    <location>
        <begin position="48"/>
        <end position="82"/>
    </location>
</feature>
<gene>
    <name evidence="4" type="primary">A04g504830.1_BraROA</name>
    <name evidence="4" type="ORF">IGI04_015485</name>
</gene>
<dbReference type="InterPro" id="IPR025558">
    <property type="entry name" value="DUF4283"/>
</dbReference>
<dbReference type="InterPro" id="IPR001878">
    <property type="entry name" value="Znf_CCHC"/>
</dbReference>
<evidence type="ECO:0000256" key="1">
    <source>
        <dbReference type="PROSITE-ProRule" id="PRU00047"/>
    </source>
</evidence>
<dbReference type="EMBL" id="JADBGQ010000004">
    <property type="protein sequence ID" value="KAG5400878.1"/>
    <property type="molecule type" value="Genomic_DNA"/>
</dbReference>
<organism evidence="4 5">
    <name type="scientific">Brassica rapa subsp. trilocularis</name>
    <dbReference type="NCBI Taxonomy" id="1813537"/>
    <lineage>
        <taxon>Eukaryota</taxon>
        <taxon>Viridiplantae</taxon>
        <taxon>Streptophyta</taxon>
        <taxon>Embryophyta</taxon>
        <taxon>Tracheophyta</taxon>
        <taxon>Spermatophyta</taxon>
        <taxon>Magnoliopsida</taxon>
        <taxon>eudicotyledons</taxon>
        <taxon>Gunneridae</taxon>
        <taxon>Pentapetalae</taxon>
        <taxon>rosids</taxon>
        <taxon>malvids</taxon>
        <taxon>Brassicales</taxon>
        <taxon>Brassicaceae</taxon>
        <taxon>Brassiceae</taxon>
        <taxon>Brassica</taxon>
    </lineage>
</organism>
<keyword evidence="5" id="KW-1185">Reference proteome</keyword>
<feature type="compositionally biased region" description="Polar residues" evidence="2">
    <location>
        <begin position="123"/>
        <end position="155"/>
    </location>
</feature>
<feature type="compositionally biased region" description="Low complexity" evidence="2">
    <location>
        <begin position="7"/>
        <end position="20"/>
    </location>
</feature>
<feature type="region of interest" description="Disordered" evidence="2">
    <location>
        <begin position="1"/>
        <end position="83"/>
    </location>
</feature>
<proteinExistence type="predicted"/>
<dbReference type="PANTHER" id="PTHR31286:SF90">
    <property type="entry name" value="DUF4283 DOMAIN-CONTAINING PROTEIN"/>
    <property type="match status" value="1"/>
</dbReference>
<dbReference type="Pfam" id="PF14111">
    <property type="entry name" value="DUF4283"/>
    <property type="match status" value="1"/>
</dbReference>
<feature type="region of interest" description="Disordered" evidence="2">
    <location>
        <begin position="440"/>
        <end position="469"/>
    </location>
</feature>
<feature type="compositionally biased region" description="Polar residues" evidence="2">
    <location>
        <begin position="559"/>
        <end position="579"/>
    </location>
</feature>
<evidence type="ECO:0000313" key="4">
    <source>
        <dbReference type="EMBL" id="KAG5400878.1"/>
    </source>
</evidence>
<evidence type="ECO:0000256" key="2">
    <source>
        <dbReference type="SAM" id="MobiDB-lite"/>
    </source>
</evidence>
<dbReference type="InterPro" id="IPR005135">
    <property type="entry name" value="Endo/exonuclease/phosphatase"/>
</dbReference>
<feature type="region of interest" description="Disordered" evidence="2">
    <location>
        <begin position="559"/>
        <end position="595"/>
    </location>
</feature>
<dbReference type="Proteomes" id="UP000823674">
    <property type="component" value="Chromosome A04"/>
</dbReference>
<keyword evidence="1" id="KW-0479">Metal-binding</keyword>
<dbReference type="InterPro" id="IPR040256">
    <property type="entry name" value="At4g02000-like"/>
</dbReference>